<organism evidence="5">
    <name type="scientific">Talaromyces marneffei PM1</name>
    <dbReference type="NCBI Taxonomy" id="1077442"/>
    <lineage>
        <taxon>Eukaryota</taxon>
        <taxon>Fungi</taxon>
        <taxon>Dikarya</taxon>
        <taxon>Ascomycota</taxon>
        <taxon>Pezizomycotina</taxon>
        <taxon>Eurotiomycetes</taxon>
        <taxon>Eurotiomycetidae</taxon>
        <taxon>Eurotiales</taxon>
        <taxon>Trichocomaceae</taxon>
        <taxon>Talaromyces</taxon>
        <taxon>Talaromyces sect. Talaromyces</taxon>
    </lineage>
</organism>
<dbReference type="InterPro" id="IPR020904">
    <property type="entry name" value="Sc_DH/Rdtase_CS"/>
</dbReference>
<evidence type="ECO:0000256" key="1">
    <source>
        <dbReference type="ARBA" id="ARBA00006484"/>
    </source>
</evidence>
<protein>
    <submittedName>
        <fullName evidence="5">3-oxoacyl-[acyl-carrier-protein] reductase FabG</fullName>
    </submittedName>
</protein>
<dbReference type="GO" id="GO:0016614">
    <property type="term" value="F:oxidoreductase activity, acting on CH-OH group of donors"/>
    <property type="evidence" value="ECO:0007669"/>
    <property type="project" value="UniProtKB-ARBA"/>
</dbReference>
<keyword evidence="3" id="KW-0560">Oxidoreductase</keyword>
<proteinExistence type="inferred from homology"/>
<dbReference type="HOGENOM" id="CLU_010194_1_3_1"/>
<evidence type="ECO:0000256" key="3">
    <source>
        <dbReference type="ARBA" id="ARBA00023002"/>
    </source>
</evidence>
<dbReference type="InterPro" id="IPR057326">
    <property type="entry name" value="KR_dom"/>
</dbReference>
<feature type="domain" description="Ketoreductase" evidence="4">
    <location>
        <begin position="9"/>
        <end position="208"/>
    </location>
</feature>
<evidence type="ECO:0000313" key="5">
    <source>
        <dbReference type="EMBL" id="KFX47717.1"/>
    </source>
</evidence>
<dbReference type="SMART" id="SM00822">
    <property type="entry name" value="PKS_KR"/>
    <property type="match status" value="1"/>
</dbReference>
<dbReference type="Gene3D" id="3.40.50.720">
    <property type="entry name" value="NAD(P)-binding Rossmann-like Domain"/>
    <property type="match status" value="1"/>
</dbReference>
<dbReference type="AlphaFoldDB" id="A0A093V570"/>
<comment type="similarity">
    <text evidence="1">Belongs to the short-chain dehydrogenases/reductases (SDR) family.</text>
</comment>
<dbReference type="PRINTS" id="PR00080">
    <property type="entry name" value="SDRFAMILY"/>
</dbReference>
<dbReference type="FunFam" id="3.40.50.720:FF:000374">
    <property type="entry name" value="3-oxoacyl-(Acyl-carrier-protein) reductase"/>
    <property type="match status" value="1"/>
</dbReference>
<gene>
    <name evidence="5" type="ORF">GQ26_0141230</name>
</gene>
<dbReference type="InterPro" id="IPR036291">
    <property type="entry name" value="NAD(P)-bd_dom_sf"/>
</dbReference>
<accession>A0A093V570</accession>
<dbReference type="PANTHER" id="PTHR48107:SF7">
    <property type="entry name" value="RE15974P"/>
    <property type="match status" value="1"/>
</dbReference>
<reference evidence="5" key="1">
    <citation type="journal article" date="2014" name="PLoS Genet.">
        <title>Signature Gene Expression Reveals Novel Clues to the Molecular Mechanisms of Dimorphic Transition in Penicillium marneffei.</title>
        <authorList>
            <person name="Yang E."/>
            <person name="Wang G."/>
            <person name="Cai J."/>
            <person name="Woo P.C."/>
            <person name="Lau S.K."/>
            <person name="Yuen K.-Y."/>
            <person name="Chow W.-N."/>
            <person name="Lin X."/>
        </authorList>
    </citation>
    <scope>NUCLEOTIDE SEQUENCE [LARGE SCALE GENOMIC DNA]</scope>
    <source>
        <strain evidence="5">PM1</strain>
    </source>
</reference>
<comment type="caution">
    <text evidence="5">The sequence shown here is derived from an EMBL/GenBank/DDBJ whole genome shotgun (WGS) entry which is preliminary data.</text>
</comment>
<dbReference type="PRINTS" id="PR00081">
    <property type="entry name" value="GDHRDH"/>
</dbReference>
<evidence type="ECO:0000256" key="2">
    <source>
        <dbReference type="ARBA" id="ARBA00022857"/>
    </source>
</evidence>
<dbReference type="PANTHER" id="PTHR48107">
    <property type="entry name" value="NADPH-DEPENDENT ALDEHYDE REDUCTASE-LIKE PROTEIN, CHLOROPLASTIC-RELATED"/>
    <property type="match status" value="1"/>
</dbReference>
<dbReference type="InterPro" id="IPR002347">
    <property type="entry name" value="SDR_fam"/>
</dbReference>
<dbReference type="eggNOG" id="KOG0725">
    <property type="taxonomic scope" value="Eukaryota"/>
</dbReference>
<keyword evidence="2" id="KW-0521">NADP</keyword>
<dbReference type="SUPFAM" id="SSF51735">
    <property type="entry name" value="NAD(P)-binding Rossmann-fold domains"/>
    <property type="match status" value="1"/>
</dbReference>
<name>A0A093V570_TALMA</name>
<evidence type="ECO:0000259" key="4">
    <source>
        <dbReference type="SMART" id="SM00822"/>
    </source>
</evidence>
<dbReference type="EMBL" id="JPOX01000014">
    <property type="protein sequence ID" value="KFX47717.1"/>
    <property type="molecule type" value="Genomic_DNA"/>
</dbReference>
<dbReference type="Pfam" id="PF13561">
    <property type="entry name" value="adh_short_C2"/>
    <property type="match status" value="1"/>
</dbReference>
<dbReference type="PROSITE" id="PS00061">
    <property type="entry name" value="ADH_SHORT"/>
    <property type="match status" value="1"/>
</dbReference>
<sequence>MEDLTLDGKVAIITGSSRGIGEGLAVEFARRGAKVSSDPMLQDQVVVTYTSESSSAKADNILSRLADYKYGRSAITVQADLRTMDGPSQVIAATIKAFPDEGISILVNNAGCEVQKRLSEATVEDLAYVHDLNVRGTMLMTQAVLPHLRRPGRIINIGSVGARAGFPGYSLYASSKAAIEGFTRCWAAELGVDGHTVNCVNPGPVDTDMIYQINPAIVEAQKKSTPVEQRLATVDDIAQICAFLAEERSRWVTGQTISASGGWTMY</sequence>